<accession>A0AAE3GBB3</accession>
<proteinExistence type="predicted"/>
<dbReference type="PANTHER" id="PTHR43685">
    <property type="entry name" value="GLYCOSYLTRANSFERASE"/>
    <property type="match status" value="1"/>
</dbReference>
<evidence type="ECO:0000313" key="2">
    <source>
        <dbReference type="EMBL" id="MCP1677142.1"/>
    </source>
</evidence>
<dbReference type="InterPro" id="IPR050834">
    <property type="entry name" value="Glycosyltransf_2"/>
</dbReference>
<reference evidence="2" key="1">
    <citation type="submission" date="2022-03" db="EMBL/GenBank/DDBJ databases">
        <title>Genomic Encyclopedia of Type Strains, Phase III (KMG-III): the genomes of soil and plant-associated and newly described type strains.</title>
        <authorList>
            <person name="Whitman W."/>
        </authorList>
    </citation>
    <scope>NUCLEOTIDE SEQUENCE</scope>
    <source>
        <strain evidence="2">ANL 6-2</strain>
    </source>
</reference>
<gene>
    <name evidence="2" type="ORF">J2T57_004316</name>
</gene>
<dbReference type="RefSeq" id="WP_253485308.1">
    <property type="nucleotide sequence ID" value="NZ_JALJXV010000014.1"/>
</dbReference>
<comment type="caution">
    <text evidence="2">The sequence shown here is derived from an EMBL/GenBank/DDBJ whole genome shotgun (WGS) entry which is preliminary data.</text>
</comment>
<sequence>MNVSVIIPVYNRERLLPRAIRSVLTQPAGDIELLVVDDGSSDGSLAIAQDYASSDPRVKVLNQSNQGVSSARNSGLREARGDWVALLDSDDEWAPDRLLHVRRLIEERPELDFVHGDRLVLRPDGSEDLAQRRTMTDVEGADVGWLLKSMRIKTSTVLVRRRCLEEMDVWFDERLRTCEDYEFFWRLVARAKKIAYDPVPRVICHDTPGSLTKQDRRPQLRDHIRARASVLRWIEQGVNGVDLTPYALDGLLGEISTGLRHAREHGLFSLLRELAWCSRHVGLWRTGAVVSRMADRTIRRNIGKRAA</sequence>
<evidence type="ECO:0000313" key="3">
    <source>
        <dbReference type="Proteomes" id="UP001205843"/>
    </source>
</evidence>
<dbReference type="Pfam" id="PF00535">
    <property type="entry name" value="Glycos_transf_2"/>
    <property type="match status" value="1"/>
</dbReference>
<dbReference type="InterPro" id="IPR001173">
    <property type="entry name" value="Glyco_trans_2-like"/>
</dbReference>
<dbReference type="InterPro" id="IPR029044">
    <property type="entry name" value="Nucleotide-diphossugar_trans"/>
</dbReference>
<keyword evidence="3" id="KW-1185">Reference proteome</keyword>
<protein>
    <submittedName>
        <fullName evidence="2">Glycosyltransferase involved in cell wall biosynthesis</fullName>
    </submittedName>
</protein>
<evidence type="ECO:0000259" key="1">
    <source>
        <dbReference type="Pfam" id="PF00535"/>
    </source>
</evidence>
<dbReference type="EMBL" id="JALJXV010000014">
    <property type="protein sequence ID" value="MCP1677142.1"/>
    <property type="molecule type" value="Genomic_DNA"/>
</dbReference>
<dbReference type="AlphaFoldDB" id="A0AAE3GBB3"/>
<feature type="domain" description="Glycosyltransferase 2-like" evidence="1">
    <location>
        <begin position="4"/>
        <end position="109"/>
    </location>
</feature>
<dbReference type="Gene3D" id="3.90.550.10">
    <property type="entry name" value="Spore Coat Polysaccharide Biosynthesis Protein SpsA, Chain A"/>
    <property type="match status" value="1"/>
</dbReference>
<dbReference type="Proteomes" id="UP001205843">
    <property type="component" value="Unassembled WGS sequence"/>
</dbReference>
<dbReference type="SUPFAM" id="SSF53448">
    <property type="entry name" value="Nucleotide-diphospho-sugar transferases"/>
    <property type="match status" value="1"/>
</dbReference>
<name>A0AAE3GBB3_9GAMM</name>
<dbReference type="PANTHER" id="PTHR43685:SF2">
    <property type="entry name" value="GLYCOSYLTRANSFERASE 2-LIKE DOMAIN-CONTAINING PROTEIN"/>
    <property type="match status" value="1"/>
</dbReference>
<organism evidence="2 3">
    <name type="scientific">Natronocella acetinitrilica</name>
    <dbReference type="NCBI Taxonomy" id="414046"/>
    <lineage>
        <taxon>Bacteria</taxon>
        <taxon>Pseudomonadati</taxon>
        <taxon>Pseudomonadota</taxon>
        <taxon>Gammaproteobacteria</taxon>
        <taxon>Chromatiales</taxon>
        <taxon>Ectothiorhodospiraceae</taxon>
        <taxon>Natronocella</taxon>
    </lineage>
</organism>